<dbReference type="Pfam" id="PF00665">
    <property type="entry name" value="rve"/>
    <property type="match status" value="1"/>
</dbReference>
<gene>
    <name evidence="4" type="ORF">SAMN05216274_12718</name>
</gene>
<name>A0ABY1EIK5_9MICO</name>
<accession>A0ABY1EIK5</accession>
<dbReference type="PANTHER" id="PTHR46889:SF4">
    <property type="entry name" value="TRANSPOSASE INSO FOR INSERTION SEQUENCE ELEMENT IS911B-RELATED"/>
    <property type="match status" value="1"/>
</dbReference>
<dbReference type="EMBL" id="FOPW01000027">
    <property type="protein sequence ID" value="SFH99444.1"/>
    <property type="molecule type" value="Genomic_DNA"/>
</dbReference>
<comment type="function">
    <text evidence="1">Involved in the transposition of the insertion sequence.</text>
</comment>
<dbReference type="Gene3D" id="3.30.420.10">
    <property type="entry name" value="Ribonuclease H-like superfamily/Ribonuclease H"/>
    <property type="match status" value="1"/>
</dbReference>
<evidence type="ECO:0000313" key="5">
    <source>
        <dbReference type="Proteomes" id="UP000199681"/>
    </source>
</evidence>
<evidence type="ECO:0000259" key="2">
    <source>
        <dbReference type="Pfam" id="PF00665"/>
    </source>
</evidence>
<feature type="domain" description="HTH-like" evidence="3">
    <location>
        <begin position="20"/>
        <end position="76"/>
    </location>
</feature>
<sequence length="206" mass="23113">MSTSGFYHWAIRPQSATAARREALISRIQHFFEESDGTYGYRRIHADLGAEQTECSPELVWQLMRQIGLVACQPRPFRITTEADAEAAASMPDLVKRDFAADRPGVKFVGDITYIHTWQGFIYLATVIDCYSKKVVGWSIADHMRTELVAAALRNAAATTLIEPDAIWHSDRGSVGGFNWSKQHRPVRSIVRALPTPRRGFSSQGF</sequence>
<feature type="non-terminal residue" evidence="4">
    <location>
        <position position="206"/>
    </location>
</feature>
<dbReference type="InterPro" id="IPR001584">
    <property type="entry name" value="Integrase_cat-core"/>
</dbReference>
<keyword evidence="5" id="KW-1185">Reference proteome</keyword>
<comment type="caution">
    <text evidence="4">The sequence shown here is derived from an EMBL/GenBank/DDBJ whole genome shotgun (WGS) entry which is preliminary data.</text>
</comment>
<reference evidence="4 5" key="1">
    <citation type="submission" date="2016-10" db="EMBL/GenBank/DDBJ databases">
        <authorList>
            <person name="Varghese N."/>
            <person name="Submissions S."/>
        </authorList>
    </citation>
    <scope>NUCLEOTIDE SEQUENCE [LARGE SCALE GENOMIC DNA]</scope>
    <source>
        <strain evidence="4 5">GMCC 1.11211</strain>
    </source>
</reference>
<dbReference type="InterPro" id="IPR050900">
    <property type="entry name" value="Transposase_IS3/IS150/IS904"/>
</dbReference>
<evidence type="ECO:0000313" key="4">
    <source>
        <dbReference type="EMBL" id="SFH99444.1"/>
    </source>
</evidence>
<dbReference type="InterPro" id="IPR036397">
    <property type="entry name" value="RNaseH_sf"/>
</dbReference>
<dbReference type="NCBIfam" id="NF033516">
    <property type="entry name" value="transpos_IS3"/>
    <property type="match status" value="1"/>
</dbReference>
<dbReference type="Proteomes" id="UP000199681">
    <property type="component" value="Unassembled WGS sequence"/>
</dbReference>
<dbReference type="Pfam" id="PF13276">
    <property type="entry name" value="HTH_21"/>
    <property type="match status" value="1"/>
</dbReference>
<proteinExistence type="predicted"/>
<organism evidence="4 5">
    <name type="scientific">Cryobacterium levicorallinum</name>
    <dbReference type="NCBI Taxonomy" id="995038"/>
    <lineage>
        <taxon>Bacteria</taxon>
        <taxon>Bacillati</taxon>
        <taxon>Actinomycetota</taxon>
        <taxon>Actinomycetes</taxon>
        <taxon>Micrococcales</taxon>
        <taxon>Microbacteriaceae</taxon>
        <taxon>Cryobacterium</taxon>
    </lineage>
</organism>
<protein>
    <submittedName>
        <fullName evidence="4">Transposase InsO and inactivated derivatives</fullName>
    </submittedName>
</protein>
<evidence type="ECO:0000256" key="1">
    <source>
        <dbReference type="ARBA" id="ARBA00002286"/>
    </source>
</evidence>
<dbReference type="InterPro" id="IPR048020">
    <property type="entry name" value="Transpos_IS3"/>
</dbReference>
<dbReference type="PANTHER" id="PTHR46889">
    <property type="entry name" value="TRANSPOSASE INSF FOR INSERTION SEQUENCE IS3B-RELATED"/>
    <property type="match status" value="1"/>
</dbReference>
<dbReference type="SUPFAM" id="SSF53098">
    <property type="entry name" value="Ribonuclease H-like"/>
    <property type="match status" value="1"/>
</dbReference>
<dbReference type="InterPro" id="IPR012337">
    <property type="entry name" value="RNaseH-like_sf"/>
</dbReference>
<dbReference type="InterPro" id="IPR025948">
    <property type="entry name" value="HTH-like_dom"/>
</dbReference>
<feature type="domain" description="Integrase catalytic" evidence="2">
    <location>
        <begin position="102"/>
        <end position="174"/>
    </location>
</feature>
<evidence type="ECO:0000259" key="3">
    <source>
        <dbReference type="Pfam" id="PF13276"/>
    </source>
</evidence>